<dbReference type="GO" id="GO:0051015">
    <property type="term" value="F:actin filament binding"/>
    <property type="evidence" value="ECO:0007669"/>
    <property type="project" value="TreeGrafter"/>
</dbReference>
<dbReference type="OrthoDB" id="3176171at2759"/>
<dbReference type="InterPro" id="IPR036872">
    <property type="entry name" value="CH_dom_sf"/>
</dbReference>
<evidence type="ECO:0000313" key="2">
    <source>
        <dbReference type="EMBL" id="KAF8365134.1"/>
    </source>
</evidence>
<gene>
    <name evidence="2" type="ORF">HHK36_032877</name>
</gene>
<dbReference type="Pfam" id="PF00307">
    <property type="entry name" value="CH"/>
    <property type="match status" value="1"/>
</dbReference>
<sequence>MYSRRAGVVVWNLSFSRPLNDWEIGDFASLLSLLESVKLVESVRDHRVWATNSSGRFSVKVYLQAANPGGIADFPRQDLIMSSQSEDHTHESGEFSSSNEAVNRDVVEQTVNTNVEAEAKQQDDLVEWLNSMFPSLSLPPGASEEELRACLIDGTILCSILNRLSPGSVDEEVCSDLSLEPCSENVNRFLAAMDEIGLPRFEHLDLEQGSMAKVLKCLWTLKARFNSNVGGDDIQITSLIAKSGNHSRKRWKISEVERIEGIVASQGDLSSHGRLSTVSGEERRKMLPESKFQCVLRSNVMSGMVRDFQVECMGITLVVVP</sequence>
<organism evidence="2 3">
    <name type="scientific">Tetracentron sinense</name>
    <name type="common">Spur-leaf</name>
    <dbReference type="NCBI Taxonomy" id="13715"/>
    <lineage>
        <taxon>Eukaryota</taxon>
        <taxon>Viridiplantae</taxon>
        <taxon>Streptophyta</taxon>
        <taxon>Embryophyta</taxon>
        <taxon>Tracheophyta</taxon>
        <taxon>Spermatophyta</taxon>
        <taxon>Magnoliopsida</taxon>
        <taxon>Trochodendrales</taxon>
        <taxon>Trochodendraceae</taxon>
        <taxon>Tetracentron</taxon>
    </lineage>
</organism>
<dbReference type="GO" id="GO:0007015">
    <property type="term" value="P:actin filament organization"/>
    <property type="evidence" value="ECO:0007669"/>
    <property type="project" value="TreeGrafter"/>
</dbReference>
<dbReference type="AlphaFoldDB" id="A0A835D017"/>
<dbReference type="Proteomes" id="UP000655225">
    <property type="component" value="Unassembled WGS sequence"/>
</dbReference>
<dbReference type="PANTHER" id="PTHR47385">
    <property type="entry name" value="CALPONIN"/>
    <property type="match status" value="1"/>
</dbReference>
<dbReference type="PROSITE" id="PS50021">
    <property type="entry name" value="CH"/>
    <property type="match status" value="1"/>
</dbReference>
<accession>A0A835D017</accession>
<dbReference type="InterPro" id="IPR050606">
    <property type="entry name" value="Calponin-like"/>
</dbReference>
<evidence type="ECO:0000259" key="1">
    <source>
        <dbReference type="PROSITE" id="PS50021"/>
    </source>
</evidence>
<dbReference type="PANTHER" id="PTHR47385:SF14">
    <property type="entry name" value="TRANSGELIN"/>
    <property type="match status" value="1"/>
</dbReference>
<reference evidence="2 3" key="1">
    <citation type="submission" date="2020-04" db="EMBL/GenBank/DDBJ databases">
        <title>Plant Genome Project.</title>
        <authorList>
            <person name="Zhang R.-G."/>
        </authorList>
    </citation>
    <scope>NUCLEOTIDE SEQUENCE [LARGE SCALE GENOMIC DNA]</scope>
    <source>
        <strain evidence="2">YNK0</strain>
        <tissue evidence="2">Leaf</tissue>
    </source>
</reference>
<feature type="domain" description="Calponin-homology (CH)" evidence="1">
    <location>
        <begin position="119"/>
        <end position="226"/>
    </location>
</feature>
<comment type="caution">
    <text evidence="2">The sequence shown here is derived from an EMBL/GenBank/DDBJ whole genome shotgun (WGS) entry which is preliminary data.</text>
</comment>
<dbReference type="SUPFAM" id="SSF47576">
    <property type="entry name" value="Calponin-homology domain, CH-domain"/>
    <property type="match status" value="1"/>
</dbReference>
<proteinExistence type="predicted"/>
<dbReference type="InterPro" id="IPR001715">
    <property type="entry name" value="CH_dom"/>
</dbReference>
<keyword evidence="3" id="KW-1185">Reference proteome</keyword>
<evidence type="ECO:0000313" key="3">
    <source>
        <dbReference type="Proteomes" id="UP000655225"/>
    </source>
</evidence>
<dbReference type="SMART" id="SM00033">
    <property type="entry name" value="CH"/>
    <property type="match status" value="1"/>
</dbReference>
<protein>
    <recommendedName>
        <fullName evidence="1">Calponin-homology (CH) domain-containing protein</fullName>
    </recommendedName>
</protein>
<name>A0A835D017_TETSI</name>
<dbReference type="GO" id="GO:0015629">
    <property type="term" value="C:actin cytoskeleton"/>
    <property type="evidence" value="ECO:0007669"/>
    <property type="project" value="TreeGrafter"/>
</dbReference>
<dbReference type="EMBL" id="JABCRI010000994">
    <property type="protein sequence ID" value="KAF8365134.1"/>
    <property type="molecule type" value="Genomic_DNA"/>
</dbReference>
<dbReference type="Gene3D" id="1.10.418.10">
    <property type="entry name" value="Calponin-like domain"/>
    <property type="match status" value="1"/>
</dbReference>